<gene>
    <name evidence="3" type="ORF">NN4_32290</name>
</gene>
<reference evidence="3 4" key="1">
    <citation type="submission" date="2019-07" db="EMBL/GenBank/DDBJ databases">
        <title>Whole genome shotgun sequence of Nocardia ninae NBRC 108245.</title>
        <authorList>
            <person name="Hosoyama A."/>
            <person name="Uohara A."/>
            <person name="Ohji S."/>
            <person name="Ichikawa N."/>
        </authorList>
    </citation>
    <scope>NUCLEOTIDE SEQUENCE [LARGE SCALE GENOMIC DNA]</scope>
    <source>
        <strain evidence="3 4">NBRC 108245</strain>
    </source>
</reference>
<dbReference type="Gene3D" id="2.130.10.10">
    <property type="entry name" value="YVTN repeat-like/Quinoprotein amine dehydrogenase"/>
    <property type="match status" value="1"/>
</dbReference>
<accession>A0A511MDI1</accession>
<evidence type="ECO:0000256" key="1">
    <source>
        <dbReference type="SAM" id="SignalP"/>
    </source>
</evidence>
<dbReference type="InterPro" id="IPR002372">
    <property type="entry name" value="PQQ_rpt_dom"/>
</dbReference>
<organism evidence="3 4">
    <name type="scientific">Nocardia ninae NBRC 108245</name>
    <dbReference type="NCBI Taxonomy" id="1210091"/>
    <lineage>
        <taxon>Bacteria</taxon>
        <taxon>Bacillati</taxon>
        <taxon>Actinomycetota</taxon>
        <taxon>Actinomycetes</taxon>
        <taxon>Mycobacteriales</taxon>
        <taxon>Nocardiaceae</taxon>
        <taxon>Nocardia</taxon>
    </lineage>
</organism>
<dbReference type="OrthoDB" id="4503168at2"/>
<dbReference type="RefSeq" id="WP_147131276.1">
    <property type="nucleotide sequence ID" value="NZ_BJXA01000018.1"/>
</dbReference>
<comment type="caution">
    <text evidence="3">The sequence shown here is derived from an EMBL/GenBank/DDBJ whole genome shotgun (WGS) entry which is preliminary data.</text>
</comment>
<name>A0A511MDI1_9NOCA</name>
<evidence type="ECO:0000313" key="3">
    <source>
        <dbReference type="EMBL" id="GEM38710.1"/>
    </source>
</evidence>
<protein>
    <recommendedName>
        <fullName evidence="2">Pyrrolo-quinoline quinone repeat domain-containing protein</fullName>
    </recommendedName>
</protein>
<dbReference type="InterPro" id="IPR015943">
    <property type="entry name" value="WD40/YVTN_repeat-like_dom_sf"/>
</dbReference>
<dbReference type="Pfam" id="PF13360">
    <property type="entry name" value="PQQ_2"/>
    <property type="match status" value="1"/>
</dbReference>
<evidence type="ECO:0000259" key="2">
    <source>
        <dbReference type="Pfam" id="PF13360"/>
    </source>
</evidence>
<feature type="domain" description="Pyrrolo-quinoline quinone repeat" evidence="2">
    <location>
        <begin position="356"/>
        <end position="456"/>
    </location>
</feature>
<dbReference type="InterPro" id="IPR011047">
    <property type="entry name" value="Quinoprotein_ADH-like_sf"/>
</dbReference>
<dbReference type="SUPFAM" id="SSF50998">
    <property type="entry name" value="Quinoprotein alcohol dehydrogenase-like"/>
    <property type="match status" value="2"/>
</dbReference>
<dbReference type="PANTHER" id="PTHR34512">
    <property type="entry name" value="CELL SURFACE PROTEIN"/>
    <property type="match status" value="1"/>
</dbReference>
<dbReference type="Proteomes" id="UP000321424">
    <property type="component" value="Unassembled WGS sequence"/>
</dbReference>
<dbReference type="Gene3D" id="2.40.10.480">
    <property type="match status" value="1"/>
</dbReference>
<evidence type="ECO:0000313" key="4">
    <source>
        <dbReference type="Proteomes" id="UP000321424"/>
    </source>
</evidence>
<proteinExistence type="predicted"/>
<sequence length="467" mass="48752">MAPIPGLRNLVLAAAAAVITSAGAVYVLVQPDDATRKITGTAAAAPGLAWSVDAAAAYDGASPEFRDPVAGTEYDIGSAGFVDAGDTLVAVVGSSDGDMSLRNPTMIGIDAASGAVRWRTPAAHLGGCARAPLDNHLVCFTGPSEPPALLGYDIGSGKVTRTSLEWSVFALATAEDRLYLAEGDVESDDVRVHSGTLADPDAHWTRAFTMGTAWESLPADALDVAHGQGLFALGADLAGFDLGTGAPTWTAELTGCSRTTQTNPAMVVRIHTDCTGYRITGSDILDHTGRVLASTDHEAAHSLSIDLPTDDTVPVLLADGARDRRTGQLMWTSPDLVTQPRTTQSEYGNATSGSAIALLGDVALLRDDAAGTTTGLDMRTGRRLWQHATERSGTPDAWDGDVVVFADSTGLWAIDPKAGSTVWDIPFRAVTEVPDALSDGGQLTARGKNRYVYASARTLIGLRPLER</sequence>
<keyword evidence="4" id="KW-1185">Reference proteome</keyword>
<dbReference type="EMBL" id="BJXA01000018">
    <property type="protein sequence ID" value="GEM38710.1"/>
    <property type="molecule type" value="Genomic_DNA"/>
</dbReference>
<keyword evidence="1" id="KW-0732">Signal</keyword>
<feature type="chain" id="PRO_5022199745" description="Pyrrolo-quinoline quinone repeat domain-containing protein" evidence="1">
    <location>
        <begin position="25"/>
        <end position="467"/>
    </location>
</feature>
<dbReference type="PANTHER" id="PTHR34512:SF30">
    <property type="entry name" value="OUTER MEMBRANE PROTEIN ASSEMBLY FACTOR BAMB"/>
    <property type="match status" value="1"/>
</dbReference>
<dbReference type="AlphaFoldDB" id="A0A511MDI1"/>
<feature type="signal peptide" evidence="1">
    <location>
        <begin position="1"/>
        <end position="24"/>
    </location>
</feature>